<sequence>MNIYPLSYYSSLNQLFVKSTSDLTWMQQAMSLNSSSKKRKYEDQDQKEAYNAIDKFQNDLDHLFYEWNAIHIVLESIRNAFTVNQDSSSEEYLDQVDKELSIAYDDLMAQVRHLDRRLNKMSLEVRQKLALVQQPPQQQAPPPTPTPSLHHNE</sequence>
<dbReference type="AlphaFoldDB" id="A0A168LXS4"/>
<feature type="region of interest" description="Disordered" evidence="1">
    <location>
        <begin position="131"/>
        <end position="153"/>
    </location>
</feature>
<evidence type="ECO:0000313" key="3">
    <source>
        <dbReference type="Proteomes" id="UP000077051"/>
    </source>
</evidence>
<comment type="caution">
    <text evidence="2">The sequence shown here is derived from an EMBL/GenBank/DDBJ whole genome shotgun (WGS) entry which is preliminary data.</text>
</comment>
<accession>A0A168LXS4</accession>
<evidence type="ECO:0008006" key="4">
    <source>
        <dbReference type="Google" id="ProtNLM"/>
    </source>
</evidence>
<protein>
    <recommendedName>
        <fullName evidence="4">Biogenesis of lysosome-related organelles complex 1 subunit CNL1</fullName>
    </recommendedName>
</protein>
<gene>
    <name evidence="2" type="ORF">MUCCIDRAFT_110976</name>
</gene>
<dbReference type="EMBL" id="AMYB01000004">
    <property type="protein sequence ID" value="OAD04097.1"/>
    <property type="molecule type" value="Genomic_DNA"/>
</dbReference>
<reference evidence="2 3" key="1">
    <citation type="submission" date="2015-06" db="EMBL/GenBank/DDBJ databases">
        <title>Expansion of signal transduction pathways in fungi by whole-genome duplication.</title>
        <authorList>
            <consortium name="DOE Joint Genome Institute"/>
            <person name="Corrochano L.M."/>
            <person name="Kuo A."/>
            <person name="Marcet-Houben M."/>
            <person name="Polaino S."/>
            <person name="Salamov A."/>
            <person name="Villalobos J.M."/>
            <person name="Alvarez M.I."/>
            <person name="Avalos J."/>
            <person name="Benito E.P."/>
            <person name="Benoit I."/>
            <person name="Burger G."/>
            <person name="Camino L.P."/>
            <person name="Canovas D."/>
            <person name="Cerda-Olmedo E."/>
            <person name="Cheng J.-F."/>
            <person name="Dominguez A."/>
            <person name="Elias M."/>
            <person name="Eslava A.P."/>
            <person name="Glaser F."/>
            <person name="Grimwood J."/>
            <person name="Gutierrez G."/>
            <person name="Heitman J."/>
            <person name="Henrissat B."/>
            <person name="Iturriaga E.A."/>
            <person name="Lang B.F."/>
            <person name="Lavin J.L."/>
            <person name="Lee S."/>
            <person name="Li W."/>
            <person name="Lindquist E."/>
            <person name="Lopez-Garcia S."/>
            <person name="Luque E.M."/>
            <person name="Marcos A.T."/>
            <person name="Martin J."/>
            <person name="Mccluskey K."/>
            <person name="Medina H.R."/>
            <person name="Miralles-Duran A."/>
            <person name="Miyazaki A."/>
            <person name="Munoz-Torres E."/>
            <person name="Oguiza J.A."/>
            <person name="Ohm R."/>
            <person name="Olmedo M."/>
            <person name="Orejas M."/>
            <person name="Ortiz-Castellanos L."/>
            <person name="Pisabarro A.G."/>
            <person name="Rodriguez-Romero J."/>
            <person name="Ruiz-Herrera J."/>
            <person name="Ruiz-Vazquez R."/>
            <person name="Sanz C."/>
            <person name="Schackwitz W."/>
            <person name="Schmutz J."/>
            <person name="Shahriari M."/>
            <person name="Shelest E."/>
            <person name="Silva-Franco F."/>
            <person name="Soanes D."/>
            <person name="Syed K."/>
            <person name="Tagua V.G."/>
            <person name="Talbot N.J."/>
            <person name="Thon M."/>
            <person name="De Vries R.P."/>
            <person name="Wiebenga A."/>
            <person name="Yadav J.S."/>
            <person name="Braun E.L."/>
            <person name="Baker S."/>
            <person name="Garre V."/>
            <person name="Horwitz B."/>
            <person name="Torres-Martinez S."/>
            <person name="Idnurm A."/>
            <person name="Herrera-Estrella A."/>
            <person name="Gabaldon T."/>
            <person name="Grigoriev I.V."/>
        </authorList>
    </citation>
    <scope>NUCLEOTIDE SEQUENCE [LARGE SCALE GENOMIC DNA]</scope>
    <source>
        <strain evidence="2 3">CBS 277.49</strain>
    </source>
</reference>
<dbReference type="VEuPathDB" id="FungiDB:MUCCIDRAFT_110976"/>
<keyword evidence="3" id="KW-1185">Reference proteome</keyword>
<dbReference type="OrthoDB" id="2384695at2759"/>
<proteinExistence type="predicted"/>
<organism evidence="2 3">
    <name type="scientific">Mucor lusitanicus CBS 277.49</name>
    <dbReference type="NCBI Taxonomy" id="747725"/>
    <lineage>
        <taxon>Eukaryota</taxon>
        <taxon>Fungi</taxon>
        <taxon>Fungi incertae sedis</taxon>
        <taxon>Mucoromycota</taxon>
        <taxon>Mucoromycotina</taxon>
        <taxon>Mucoromycetes</taxon>
        <taxon>Mucorales</taxon>
        <taxon>Mucorineae</taxon>
        <taxon>Mucoraceae</taxon>
        <taxon>Mucor</taxon>
    </lineage>
</organism>
<evidence type="ECO:0000256" key="1">
    <source>
        <dbReference type="SAM" id="MobiDB-lite"/>
    </source>
</evidence>
<dbReference type="Proteomes" id="UP000077051">
    <property type="component" value="Unassembled WGS sequence"/>
</dbReference>
<evidence type="ECO:0000313" key="2">
    <source>
        <dbReference type="EMBL" id="OAD04097.1"/>
    </source>
</evidence>
<name>A0A168LXS4_MUCCL</name>